<evidence type="ECO:0000313" key="2">
    <source>
        <dbReference type="EMBL" id="MDY5146829.1"/>
    </source>
</evidence>
<proteinExistence type="predicted"/>
<evidence type="ECO:0000313" key="1">
    <source>
        <dbReference type="EMBL" id="MDY5140007.1"/>
    </source>
</evidence>
<protein>
    <recommendedName>
        <fullName evidence="5">DUF1292 domain-containing protein</fullName>
    </recommendedName>
</protein>
<dbReference type="Proteomes" id="UP001288320">
    <property type="component" value="Unassembled WGS sequence"/>
</dbReference>
<evidence type="ECO:0000313" key="4">
    <source>
        <dbReference type="Proteomes" id="UP001288320"/>
    </source>
</evidence>
<evidence type="ECO:0008006" key="5">
    <source>
        <dbReference type="Google" id="ProtNLM"/>
    </source>
</evidence>
<reference evidence="1 3" key="1">
    <citation type="submission" date="2023-10" db="EMBL/GenBank/DDBJ databases">
        <title>Whole Genome based description of the genera Actinobaculum and Actinotignum reveals a complex phylogenetic relationship within the species included in the genus Actinotignum.</title>
        <authorList>
            <person name="Jensen C.S."/>
            <person name="Dargis R."/>
            <person name="Kemp M."/>
            <person name="Christensen J.J."/>
        </authorList>
    </citation>
    <scope>NUCLEOTIDE SEQUENCE</scope>
    <source>
        <strain evidence="2 3">SLA_B089</strain>
        <strain evidence="1">SLA_B245</strain>
    </source>
</reference>
<organism evidence="1 4">
    <name type="scientific">Actinotignum timonense</name>
    <dbReference type="NCBI Taxonomy" id="1870995"/>
    <lineage>
        <taxon>Bacteria</taxon>
        <taxon>Bacillati</taxon>
        <taxon>Actinomycetota</taxon>
        <taxon>Actinomycetes</taxon>
        <taxon>Actinomycetales</taxon>
        <taxon>Actinomycetaceae</taxon>
        <taxon>Actinotignum</taxon>
    </lineage>
</organism>
<comment type="caution">
    <text evidence="1">The sequence shown here is derived from an EMBL/GenBank/DDBJ whole genome shotgun (WGS) entry which is preliminary data.</text>
</comment>
<dbReference type="EMBL" id="JAWNFV010000002">
    <property type="protein sequence ID" value="MDY5140007.1"/>
    <property type="molecule type" value="Genomic_DNA"/>
</dbReference>
<name>A0AAW9HKK9_9ACTO</name>
<dbReference type="EMBL" id="JAWNFY010000020">
    <property type="protein sequence ID" value="MDY5146829.1"/>
    <property type="molecule type" value="Genomic_DNA"/>
</dbReference>
<gene>
    <name evidence="1" type="ORF">R6G74_01570</name>
    <name evidence="2" type="ORF">R6P33_07355</name>
</gene>
<dbReference type="RefSeq" id="WP_016442789.1">
    <property type="nucleotide sequence ID" value="NZ_JASOHK010000029.1"/>
</dbReference>
<dbReference type="Proteomes" id="UP001284901">
    <property type="component" value="Unassembled WGS sequence"/>
</dbReference>
<dbReference type="AlphaFoldDB" id="A0AAW9HKK9"/>
<sequence length="136" mass="16043">MFLLRQGRKTMRPKIDHPEEHLQAGHLEEYHWNHQNARYHIAFSDGEEYIGVFDTAYESDNAGELGIEMDDPEYDEFFVVDIEIQEILHDGSRRLNQYLSLDYRDFPEKIIDITNDTVVYQVNPPKDSEESYGETT</sequence>
<accession>A0AAW9HKK9</accession>
<evidence type="ECO:0000313" key="3">
    <source>
        <dbReference type="Proteomes" id="UP001284901"/>
    </source>
</evidence>
<keyword evidence="3" id="KW-1185">Reference proteome</keyword>